<organism evidence="4 5">
    <name type="scientific">Apiospora phragmitis</name>
    <dbReference type="NCBI Taxonomy" id="2905665"/>
    <lineage>
        <taxon>Eukaryota</taxon>
        <taxon>Fungi</taxon>
        <taxon>Dikarya</taxon>
        <taxon>Ascomycota</taxon>
        <taxon>Pezizomycotina</taxon>
        <taxon>Sordariomycetes</taxon>
        <taxon>Xylariomycetidae</taxon>
        <taxon>Amphisphaeriales</taxon>
        <taxon>Apiosporaceae</taxon>
        <taxon>Apiospora</taxon>
    </lineage>
</organism>
<name>A0ABR1VER3_9PEZI</name>
<dbReference type="InterPro" id="IPR000873">
    <property type="entry name" value="AMP-dep_synth/lig_dom"/>
</dbReference>
<evidence type="ECO:0000256" key="1">
    <source>
        <dbReference type="ARBA" id="ARBA00022450"/>
    </source>
</evidence>
<dbReference type="PANTHER" id="PTHR43439:SF2">
    <property type="entry name" value="ENZYME, PUTATIVE (JCVI)-RELATED"/>
    <property type="match status" value="1"/>
</dbReference>
<sequence length="569" mass="63373">MPSLVFEEGPKPPKPVLSRKQLLPHIVDGMAVTRPEAVYAEYPTNPESYADGFSKLTYGGFANTINGLAWYLDENHGPGNDFETLVYFGPNDFRQNALVLAACKAGYKLLLCSPRNTLAGYKALFDALRVKTVLFAKDAHLPIVDTIRAEYKLRPLPIPSTTQLIDTKYPHYPFDKRFDTARDEPLLVLHTSGTTAIPKPIVITHDWVASWVQALHQEPPPGTVTLDVLHQGNRVLVMMPPFHAGNLMPTLFDAIPNQSTVIFPLPGGILSPDHFHEHFVGCLQGAQPDIALLPAGFIHAIARDPALLHLAGKHLEYLFYTGGDVADVYGSAVSERVKLFNVNGSTELASYAALRPGGPWDRSLWKYIMPHPVSGVDFRCHSWDGGDPKYEAVVVRNPDPGDVQPIFAVFRDRREFRTGDLFSPHPSVPGLWRYRGRADDCFVLVTGSNINPLTMEEHVGAHAEVKGVLMLGQRQPRPGLLIELEDDIQAEEAAFMGSDPERRAALIDSLWPAVERGNREYYDLARVAKDRIIFTTPDRPMMRTPKGTVRRKPTLDMYQNEIDAMYDSA</sequence>
<proteinExistence type="predicted"/>
<evidence type="ECO:0000313" key="4">
    <source>
        <dbReference type="EMBL" id="KAK8069352.1"/>
    </source>
</evidence>
<dbReference type="RefSeq" id="XP_066716646.1">
    <property type="nucleotide sequence ID" value="XM_066857377.1"/>
</dbReference>
<dbReference type="GeneID" id="92090440"/>
<dbReference type="Proteomes" id="UP001480595">
    <property type="component" value="Unassembled WGS sequence"/>
</dbReference>
<feature type="domain" description="AMP-dependent synthetase/ligase" evidence="3">
    <location>
        <begin position="41"/>
        <end position="362"/>
    </location>
</feature>
<dbReference type="Pfam" id="PF23562">
    <property type="entry name" value="AMP-binding_C_3"/>
    <property type="match status" value="1"/>
</dbReference>
<keyword evidence="2" id="KW-0597">Phosphoprotein</keyword>
<evidence type="ECO:0000256" key="2">
    <source>
        <dbReference type="ARBA" id="ARBA00022553"/>
    </source>
</evidence>
<dbReference type="Pfam" id="PF00501">
    <property type="entry name" value="AMP-binding"/>
    <property type="match status" value="1"/>
</dbReference>
<evidence type="ECO:0000259" key="3">
    <source>
        <dbReference type="Pfam" id="PF00501"/>
    </source>
</evidence>
<keyword evidence="1" id="KW-0596">Phosphopantetheine</keyword>
<gene>
    <name evidence="4" type="ORF">PG994_005968</name>
</gene>
<dbReference type="Gene3D" id="3.40.50.12780">
    <property type="entry name" value="N-terminal domain of ligase-like"/>
    <property type="match status" value="1"/>
</dbReference>
<dbReference type="PANTHER" id="PTHR43439">
    <property type="entry name" value="PHENYLACETATE-COENZYME A LIGASE"/>
    <property type="match status" value="1"/>
</dbReference>
<protein>
    <submittedName>
        <fullName evidence="4">NRPS-like enzyme</fullName>
    </submittedName>
</protein>
<evidence type="ECO:0000313" key="5">
    <source>
        <dbReference type="Proteomes" id="UP001480595"/>
    </source>
</evidence>
<dbReference type="EMBL" id="JAQQWL010000006">
    <property type="protein sequence ID" value="KAK8069352.1"/>
    <property type="molecule type" value="Genomic_DNA"/>
</dbReference>
<reference evidence="4 5" key="1">
    <citation type="submission" date="2023-01" db="EMBL/GenBank/DDBJ databases">
        <title>Analysis of 21 Apiospora genomes using comparative genomics revels a genus with tremendous synthesis potential of carbohydrate active enzymes and secondary metabolites.</title>
        <authorList>
            <person name="Sorensen T."/>
        </authorList>
    </citation>
    <scope>NUCLEOTIDE SEQUENCE [LARGE SCALE GENOMIC DNA]</scope>
    <source>
        <strain evidence="4 5">CBS 135458</strain>
    </source>
</reference>
<comment type="caution">
    <text evidence="4">The sequence shown here is derived from an EMBL/GenBank/DDBJ whole genome shotgun (WGS) entry which is preliminary data.</text>
</comment>
<accession>A0ABR1VER3</accession>
<keyword evidence="5" id="KW-1185">Reference proteome</keyword>
<dbReference type="SUPFAM" id="SSF56801">
    <property type="entry name" value="Acetyl-CoA synthetase-like"/>
    <property type="match status" value="1"/>
</dbReference>
<dbReference type="InterPro" id="IPR042099">
    <property type="entry name" value="ANL_N_sf"/>
</dbReference>
<dbReference type="InterPro" id="IPR051414">
    <property type="entry name" value="Adenylate-forming_Reductase"/>
</dbReference>